<dbReference type="Proteomes" id="UP001057375">
    <property type="component" value="Unassembled WGS sequence"/>
</dbReference>
<protein>
    <submittedName>
        <fullName evidence="2">Uncharacterized protein</fullName>
    </submittedName>
</protein>
<accession>A0ABQ5JZM3</accession>
<proteinExistence type="predicted"/>
<evidence type="ECO:0000313" key="2">
    <source>
        <dbReference type="EMBL" id="GKT23646.1"/>
    </source>
</evidence>
<reference evidence="2" key="1">
    <citation type="submission" date="2022-03" db="EMBL/GenBank/DDBJ databases">
        <title>Draft genome sequence of Aduncisulcus paluster, a free-living microaerophilic Fornicata.</title>
        <authorList>
            <person name="Yuyama I."/>
            <person name="Kume K."/>
            <person name="Tamura T."/>
            <person name="Inagaki Y."/>
            <person name="Hashimoto T."/>
        </authorList>
    </citation>
    <scope>NUCLEOTIDE SEQUENCE</scope>
    <source>
        <strain evidence="2">NY0171</strain>
    </source>
</reference>
<keyword evidence="3" id="KW-1185">Reference proteome</keyword>
<evidence type="ECO:0000256" key="1">
    <source>
        <dbReference type="SAM" id="MobiDB-lite"/>
    </source>
</evidence>
<name>A0ABQ5JZM3_9EUKA</name>
<feature type="non-terminal residue" evidence="2">
    <location>
        <position position="698"/>
    </location>
</feature>
<organism evidence="2 3">
    <name type="scientific">Aduncisulcus paluster</name>
    <dbReference type="NCBI Taxonomy" id="2918883"/>
    <lineage>
        <taxon>Eukaryota</taxon>
        <taxon>Metamonada</taxon>
        <taxon>Carpediemonas-like organisms</taxon>
        <taxon>Aduncisulcus</taxon>
    </lineage>
</organism>
<evidence type="ECO:0000313" key="3">
    <source>
        <dbReference type="Proteomes" id="UP001057375"/>
    </source>
</evidence>
<sequence length="698" mass="78057">MRLAKSVLYSSLQLLSSTVSKNVILVNISTGKILKYFAFSDTIAGITALNDAPIAIISLNDGISYVLHLFSYHLSELSFISKKKGMSIHNPKNTTKIDISNDGRWLALVSGGKKILCQPDGKHTILNSDSEGFLLPELYIYEMDLESNTASLVYTKFLTPSFSPKRRVPSPSANIGDLSVDDIEDIYTKKRGSTSDHAEESRHPRGRHGSKPPTSTLRYSHKSDHRSVSESIGDDDTPLIPVFISPPCICFSPFGSRLCFSDGSGSVGVCCFYDNPSGPEKHTVVDESVSTMRERYLQQEWGEERWICEFERTIGGDAELEEEEEKELCHKTKIRESDMSFVNALVQRFAFSPLPSGLDWREDARFFALPSFSFSQTQRIEEVERKVVFKQTGGVGIVCEEEKRDQKWREAEYFRTDKDIQYSTEFEGDEEQRRQQKQQQEEEEFGINQTKNVNVFKIACMERNVEEYENISVTNPHGYSTTSLKHTPILVNCAWGPSLSVAAVLVAEISCPRDSVDYSRDLSVATYVQLFQRLNARWEMKQQIKIPSQNLITHISFISSSNLCISGVNDHFILQTSILPSCITCSSPHVSSSLSSLSSPSLPHHLSMFTTLSLLPAVCICGNVVRLTLCGSELPPPPMCSLSICSNDAITSVCMVETASKYRIDRSSGGGRTELEESKVHQRNVDGNNRDRMVKVGV</sequence>
<comment type="caution">
    <text evidence="2">The sequence shown here is derived from an EMBL/GenBank/DDBJ whole genome shotgun (WGS) entry which is preliminary data.</text>
</comment>
<feature type="region of interest" description="Disordered" evidence="1">
    <location>
        <begin position="189"/>
        <end position="233"/>
    </location>
</feature>
<feature type="compositionally biased region" description="Basic and acidic residues" evidence="1">
    <location>
        <begin position="193"/>
        <end position="203"/>
    </location>
</feature>
<gene>
    <name evidence="2" type="ORF">ADUPG1_012491</name>
</gene>
<dbReference type="EMBL" id="BQXS01012477">
    <property type="protein sequence ID" value="GKT23646.1"/>
    <property type="molecule type" value="Genomic_DNA"/>
</dbReference>
<dbReference type="SUPFAM" id="SSF69322">
    <property type="entry name" value="Tricorn protease domain 2"/>
    <property type="match status" value="1"/>
</dbReference>